<sequence>MGSSGCRGTSASAPAEPSCGASDVDASASPAADGVLNPVSSFGLNLFARLAGSSPNVFISPFSISTSLGLAEIGATLGSPTSKAFETVLGRPANSAVSDLHTAGLGDCELLIASSVWSRGALLAEYVEAASKTFDAIACELPSHAEPVNKWVSEKTQGRIEGLVDDDVVRDPLTVALLINAVFFKGSWAKQFDKAKTQSAKFTTSDKGDLQCQMMNMSGLTIQVAEAEAATSIALPYSQDAVRAVLMLPKSQSSDAAEKLALRLSAGGWKELRPTKQAQQKVTVGLPRFKVSFGVADVAPHLKAMGLAEAFGGTGQFLRMSADPDVHIDAVLHKAVLEVSEEGTVASAATAAVMMTRSLPPPEQVVVFDRPFIFAIEHVASEELLFVGLIGSPEFF</sequence>
<dbReference type="InterPro" id="IPR042178">
    <property type="entry name" value="Serpin_sf_1"/>
</dbReference>
<feature type="region of interest" description="Disordered" evidence="3">
    <location>
        <begin position="1"/>
        <end position="24"/>
    </location>
</feature>
<dbReference type="Pfam" id="PF00079">
    <property type="entry name" value="Serpin"/>
    <property type="match status" value="1"/>
</dbReference>
<keyword evidence="6" id="KW-1185">Reference proteome</keyword>
<evidence type="ECO:0000256" key="1">
    <source>
        <dbReference type="ARBA" id="ARBA00009500"/>
    </source>
</evidence>
<evidence type="ECO:0000256" key="3">
    <source>
        <dbReference type="SAM" id="MobiDB-lite"/>
    </source>
</evidence>
<dbReference type="SMART" id="SM00093">
    <property type="entry name" value="SERPIN"/>
    <property type="match status" value="1"/>
</dbReference>
<evidence type="ECO:0000256" key="2">
    <source>
        <dbReference type="RuleBase" id="RU000411"/>
    </source>
</evidence>
<feature type="compositionally biased region" description="Polar residues" evidence="3">
    <location>
        <begin position="1"/>
        <end position="12"/>
    </location>
</feature>
<dbReference type="InterPro" id="IPR023795">
    <property type="entry name" value="Serpin_CS"/>
</dbReference>
<accession>A0ABN9SH03</accession>
<evidence type="ECO:0000313" key="5">
    <source>
        <dbReference type="EMBL" id="CAK0830003.1"/>
    </source>
</evidence>
<feature type="domain" description="Serpin" evidence="4">
    <location>
        <begin position="44"/>
        <end position="393"/>
    </location>
</feature>
<evidence type="ECO:0000313" key="6">
    <source>
        <dbReference type="Proteomes" id="UP001189429"/>
    </source>
</evidence>
<name>A0ABN9SH03_9DINO</name>
<dbReference type="InterPro" id="IPR036186">
    <property type="entry name" value="Serpin_sf"/>
</dbReference>
<gene>
    <name evidence="5" type="ORF">PCOR1329_LOCUS28765</name>
</gene>
<dbReference type="Proteomes" id="UP001189429">
    <property type="component" value="Unassembled WGS sequence"/>
</dbReference>
<dbReference type="Gene3D" id="3.30.497.10">
    <property type="entry name" value="Antithrombin, subunit I, domain 2"/>
    <property type="match status" value="1"/>
</dbReference>
<comment type="similarity">
    <text evidence="1 2">Belongs to the serpin family.</text>
</comment>
<evidence type="ECO:0000259" key="4">
    <source>
        <dbReference type="SMART" id="SM00093"/>
    </source>
</evidence>
<protein>
    <recommendedName>
        <fullName evidence="4">Serpin domain-containing protein</fullName>
    </recommendedName>
</protein>
<dbReference type="PANTHER" id="PTHR11461:SF211">
    <property type="entry name" value="GH10112P-RELATED"/>
    <property type="match status" value="1"/>
</dbReference>
<dbReference type="InterPro" id="IPR042185">
    <property type="entry name" value="Serpin_sf_2"/>
</dbReference>
<dbReference type="EMBL" id="CAUYUJ010010676">
    <property type="protein sequence ID" value="CAK0830003.1"/>
    <property type="molecule type" value="Genomic_DNA"/>
</dbReference>
<dbReference type="InterPro" id="IPR000215">
    <property type="entry name" value="Serpin_fam"/>
</dbReference>
<organism evidence="5 6">
    <name type="scientific">Prorocentrum cordatum</name>
    <dbReference type="NCBI Taxonomy" id="2364126"/>
    <lineage>
        <taxon>Eukaryota</taxon>
        <taxon>Sar</taxon>
        <taxon>Alveolata</taxon>
        <taxon>Dinophyceae</taxon>
        <taxon>Prorocentrales</taxon>
        <taxon>Prorocentraceae</taxon>
        <taxon>Prorocentrum</taxon>
    </lineage>
</organism>
<dbReference type="PROSITE" id="PS00284">
    <property type="entry name" value="SERPIN"/>
    <property type="match status" value="1"/>
</dbReference>
<reference evidence="5" key="1">
    <citation type="submission" date="2023-10" db="EMBL/GenBank/DDBJ databases">
        <authorList>
            <person name="Chen Y."/>
            <person name="Shah S."/>
            <person name="Dougan E. K."/>
            <person name="Thang M."/>
            <person name="Chan C."/>
        </authorList>
    </citation>
    <scope>NUCLEOTIDE SEQUENCE [LARGE SCALE GENOMIC DNA]</scope>
</reference>
<dbReference type="Gene3D" id="2.30.39.10">
    <property type="entry name" value="Alpha-1-antitrypsin, domain 1"/>
    <property type="match status" value="1"/>
</dbReference>
<proteinExistence type="inferred from homology"/>
<comment type="caution">
    <text evidence="5">The sequence shown here is derived from an EMBL/GenBank/DDBJ whole genome shotgun (WGS) entry which is preliminary data.</text>
</comment>
<dbReference type="SUPFAM" id="SSF56574">
    <property type="entry name" value="Serpins"/>
    <property type="match status" value="1"/>
</dbReference>
<dbReference type="PANTHER" id="PTHR11461">
    <property type="entry name" value="SERINE PROTEASE INHIBITOR, SERPIN"/>
    <property type="match status" value="1"/>
</dbReference>
<dbReference type="InterPro" id="IPR023796">
    <property type="entry name" value="Serpin_dom"/>
</dbReference>